<keyword evidence="5" id="KW-1185">Reference proteome</keyword>
<dbReference type="InterPro" id="IPR003903">
    <property type="entry name" value="UIM_dom"/>
</dbReference>
<dbReference type="InterPro" id="IPR010309">
    <property type="entry name" value="E3_Ub_ligase_DUF908"/>
</dbReference>
<protein>
    <recommendedName>
        <fullName evidence="3">UBA domain-containing protein</fullName>
    </recommendedName>
</protein>
<dbReference type="GO" id="GO:0061630">
    <property type="term" value="F:ubiquitin protein ligase activity"/>
    <property type="evidence" value="ECO:0007669"/>
    <property type="project" value="TreeGrafter"/>
</dbReference>
<feature type="compositionally biased region" description="Polar residues" evidence="2">
    <location>
        <begin position="1000"/>
        <end position="1014"/>
    </location>
</feature>
<dbReference type="PROSITE" id="PS50330">
    <property type="entry name" value="UIM"/>
    <property type="match status" value="1"/>
</dbReference>
<accession>A0A6A6NFN5</accession>
<dbReference type="InterPro" id="IPR010314">
    <property type="entry name" value="E3_Ub_ligase_DUF913"/>
</dbReference>
<dbReference type="FunFam" id="1.10.8.10:FF:000067">
    <property type="entry name" value="E3 ubiquitin-protein ligase UPL1"/>
    <property type="match status" value="1"/>
</dbReference>
<name>A0A6A6NFN5_HEVBR</name>
<feature type="compositionally biased region" description="Acidic residues" evidence="2">
    <location>
        <begin position="2167"/>
        <end position="2196"/>
    </location>
</feature>
<feature type="domain" description="UBA" evidence="3">
    <location>
        <begin position="1303"/>
        <end position="1344"/>
    </location>
</feature>
<dbReference type="Proteomes" id="UP000467840">
    <property type="component" value="Chromosome 5"/>
</dbReference>
<reference evidence="4 5" key="1">
    <citation type="journal article" date="2020" name="Mol. Plant">
        <title>The Chromosome-Based Rubber Tree Genome Provides New Insights into Spurge Genome Evolution and Rubber Biosynthesis.</title>
        <authorList>
            <person name="Liu J."/>
            <person name="Shi C."/>
            <person name="Shi C.C."/>
            <person name="Li W."/>
            <person name="Zhang Q.J."/>
            <person name="Zhang Y."/>
            <person name="Li K."/>
            <person name="Lu H.F."/>
            <person name="Shi C."/>
            <person name="Zhu S.T."/>
            <person name="Xiao Z.Y."/>
            <person name="Nan H."/>
            <person name="Yue Y."/>
            <person name="Zhu X.G."/>
            <person name="Wu Y."/>
            <person name="Hong X.N."/>
            <person name="Fan G.Y."/>
            <person name="Tong Y."/>
            <person name="Zhang D."/>
            <person name="Mao C.L."/>
            <person name="Liu Y.L."/>
            <person name="Hao S.J."/>
            <person name="Liu W.Q."/>
            <person name="Lv M.Q."/>
            <person name="Zhang H.B."/>
            <person name="Liu Y."/>
            <person name="Hu-Tang G.R."/>
            <person name="Wang J.P."/>
            <person name="Wang J.H."/>
            <person name="Sun Y.H."/>
            <person name="Ni S.B."/>
            <person name="Chen W.B."/>
            <person name="Zhang X.C."/>
            <person name="Jiao Y.N."/>
            <person name="Eichler E.E."/>
            <person name="Li G.H."/>
            <person name="Liu X."/>
            <person name="Gao L.Z."/>
        </authorList>
    </citation>
    <scope>NUCLEOTIDE SEQUENCE [LARGE SCALE GENOMIC DNA]</scope>
    <source>
        <strain evidence="5">cv. GT1</strain>
        <tissue evidence="4">Leaf</tissue>
    </source>
</reference>
<feature type="region of interest" description="Disordered" evidence="2">
    <location>
        <begin position="2164"/>
        <end position="2241"/>
    </location>
</feature>
<dbReference type="GO" id="GO:0000209">
    <property type="term" value="P:protein polyubiquitination"/>
    <property type="evidence" value="ECO:0007669"/>
    <property type="project" value="TreeGrafter"/>
</dbReference>
<dbReference type="SMART" id="SM00165">
    <property type="entry name" value="UBA"/>
    <property type="match status" value="1"/>
</dbReference>
<feature type="region of interest" description="Disordered" evidence="2">
    <location>
        <begin position="999"/>
        <end position="1031"/>
    </location>
</feature>
<dbReference type="EMBL" id="JAAGAX010000001">
    <property type="protein sequence ID" value="KAF2323957.1"/>
    <property type="molecule type" value="Genomic_DNA"/>
</dbReference>
<evidence type="ECO:0000256" key="1">
    <source>
        <dbReference type="ARBA" id="ARBA00022679"/>
    </source>
</evidence>
<dbReference type="InterPro" id="IPR015940">
    <property type="entry name" value="UBA"/>
</dbReference>
<dbReference type="Pfam" id="PF22562">
    <property type="entry name" value="UBA_7"/>
    <property type="match status" value="1"/>
</dbReference>
<keyword evidence="1" id="KW-0808">Transferase</keyword>
<evidence type="ECO:0000313" key="5">
    <source>
        <dbReference type="Proteomes" id="UP000467840"/>
    </source>
</evidence>
<dbReference type="CDD" id="cd14327">
    <property type="entry name" value="UBA_atUPL1_2_like"/>
    <property type="match status" value="1"/>
</dbReference>
<dbReference type="Pfam" id="PF06025">
    <property type="entry name" value="DUF913"/>
    <property type="match status" value="1"/>
</dbReference>
<feature type="compositionally biased region" description="Basic and acidic residues" evidence="2">
    <location>
        <begin position="2197"/>
        <end position="2212"/>
    </location>
</feature>
<dbReference type="Pfam" id="PF06012">
    <property type="entry name" value="DUF908"/>
    <property type="match status" value="2"/>
</dbReference>
<dbReference type="SUPFAM" id="SSF48371">
    <property type="entry name" value="ARM repeat"/>
    <property type="match status" value="2"/>
</dbReference>
<dbReference type="InterPro" id="IPR011989">
    <property type="entry name" value="ARM-like"/>
</dbReference>
<feature type="region of interest" description="Disordered" evidence="2">
    <location>
        <begin position="2088"/>
        <end position="2112"/>
    </location>
</feature>
<organism evidence="4 5">
    <name type="scientific">Hevea brasiliensis</name>
    <name type="common">Para rubber tree</name>
    <name type="synonym">Siphonia brasiliensis</name>
    <dbReference type="NCBI Taxonomy" id="3981"/>
    <lineage>
        <taxon>Eukaryota</taxon>
        <taxon>Viridiplantae</taxon>
        <taxon>Streptophyta</taxon>
        <taxon>Embryophyta</taxon>
        <taxon>Tracheophyta</taxon>
        <taxon>Spermatophyta</taxon>
        <taxon>Magnoliopsida</taxon>
        <taxon>eudicotyledons</taxon>
        <taxon>Gunneridae</taxon>
        <taxon>Pentapetalae</taxon>
        <taxon>rosids</taxon>
        <taxon>fabids</taxon>
        <taxon>Malpighiales</taxon>
        <taxon>Euphorbiaceae</taxon>
        <taxon>Crotonoideae</taxon>
        <taxon>Micrandreae</taxon>
        <taxon>Hevea</taxon>
    </lineage>
</organism>
<dbReference type="InterPro" id="IPR050409">
    <property type="entry name" value="E3_ubiq-protein_ligase"/>
</dbReference>
<feature type="region of interest" description="Disordered" evidence="2">
    <location>
        <begin position="1720"/>
        <end position="1757"/>
    </location>
</feature>
<dbReference type="GO" id="GO:0005737">
    <property type="term" value="C:cytoplasm"/>
    <property type="evidence" value="ECO:0007669"/>
    <property type="project" value="TreeGrafter"/>
</dbReference>
<dbReference type="InterPro" id="IPR016024">
    <property type="entry name" value="ARM-type_fold"/>
</dbReference>
<gene>
    <name evidence="4" type="ORF">GH714_004689</name>
</gene>
<dbReference type="GO" id="GO:0006511">
    <property type="term" value="P:ubiquitin-dependent protein catabolic process"/>
    <property type="evidence" value="ECO:0007669"/>
    <property type="project" value="TreeGrafter"/>
</dbReference>
<dbReference type="SUPFAM" id="SSF46934">
    <property type="entry name" value="UBA-like"/>
    <property type="match status" value="1"/>
</dbReference>
<dbReference type="PANTHER" id="PTHR11254:SF398">
    <property type="entry name" value="HECT-TYPE E3 UBIQUITIN TRANSFERASE"/>
    <property type="match status" value="1"/>
</dbReference>
<feature type="compositionally biased region" description="Basic and acidic residues" evidence="2">
    <location>
        <begin position="1720"/>
        <end position="1745"/>
    </location>
</feature>
<dbReference type="PANTHER" id="PTHR11254">
    <property type="entry name" value="HECT DOMAIN UBIQUITIN-PROTEIN LIGASE"/>
    <property type="match status" value="1"/>
</dbReference>
<dbReference type="Gene3D" id="1.10.8.10">
    <property type="entry name" value="DNA helicase RuvA subunit, C-terminal domain"/>
    <property type="match status" value="1"/>
</dbReference>
<proteinExistence type="predicted"/>
<feature type="compositionally biased region" description="Acidic residues" evidence="2">
    <location>
        <begin position="2213"/>
        <end position="2241"/>
    </location>
</feature>
<dbReference type="InterPro" id="IPR009060">
    <property type="entry name" value="UBA-like_sf"/>
</dbReference>
<dbReference type="PROSITE" id="PS50030">
    <property type="entry name" value="UBA"/>
    <property type="match status" value="1"/>
</dbReference>
<evidence type="ECO:0000313" key="4">
    <source>
        <dbReference type="EMBL" id="KAF2323957.1"/>
    </source>
</evidence>
<dbReference type="Gene3D" id="1.25.10.10">
    <property type="entry name" value="Leucine-rich Repeat Variant"/>
    <property type="match status" value="1"/>
</dbReference>
<comment type="caution">
    <text evidence="4">The sequence shown here is derived from an EMBL/GenBank/DDBJ whole genome shotgun (WGS) entry which is preliminary data.</text>
</comment>
<sequence>MATIRSSLPSRLRQLLSGESVIGPSIKLDSEPPPKVKAFIDKVIQSPLQDIAIPLSGFRWDYSKGIFHHWRPLFLHFDTYFKTFLSSRNELLLSDAVSENDSPFPKQAVLQILRVMQIILENCHIKSSFDGLEHFKLLLASTDPEVLIATLETLSALVKINPSKLHGSGKLVGCGSVNGYLLSLAQGWGSKEEGLGLYSCVMANERSQEEGLCLFPSEVENDHDKSQYRIGSTLYFELHGVNAENTRDSIGSSSLRVIHIPDLHLRKEDDFLLMKQCIEQYNVPPDLRFSLLTRIRYARAFRSPRVCRMYSRICLLAFIILVQSSDANDELTSFFANEPEYTNELIRIVRSEETVPGTIRTLAMLALGAQLAAYSASHERARILSGSSISFAVGNRMILLNVLQRAVLSLRNSNDPSSLAFVEALLQFYLLHIVSSSASGSNVRGSGMVPTFLPLLEDSDPNHMHLVYLAVKALQKLMDYSNSAVSLLRELGGVELLVQRLQIEVHRIIGFAGENENSMVIGECSRYNDDNIYSQKRLIKVLLKALGSATYAPSNNSRSQNSHDSSLPSTLSLIYGNADKFGGDIYYSAVTVMSEMIHKDPTCFPTLHEMGLPDAFLSSVVAGLLPSSKALTCVPNGLGAICLNAKGLEAVKETSALQFLVDIFASKKYVLAMNEAIVPLANAVEELLRHVSSLRGTGVDIIIEIVDRIASFGDNNSAGPSGKVSGNTEMDMDSGDKETDGHCGLVGEVDLGAEGVSNEQFVQLCIFHLMVLLHRTMENSETCRLFVEKLGIEALLKLLVRPSIVQSSEGMSIALHSTMVFKGFTQHHSATLAREFCSSLRDHLKKALTGFGVNSGSFLLDPRITPDGEIFSSLFLVEFLLFLAASKDNRWVTALLTEFGNGSKDVLEDIGSLHREVLWQIALLEDAKLEIEEDGTGSGSELQQSELNVNETEEQRFNSFRQFLDPLLRRRTSGWSIESQVFDLINLYRDLGRATGFPQRLSTDGPSNRFGSIHQSHHSETSDAAGTSSKKEYDKQRSYYTSCCDMMRSLSFHIAHLFQELGKAMLLPSRRRDDALNVSPSSKVVAETFASISLDHMNFGGHTSPPGSVVSISTKCRYFGKVIDFIDGILLDRPDSCNPILLNCLYGHGVVQSVLTTFEATSQLLFAVNRASASPMETDDGNVKQDNKEDADPCWIYGPLASYGKLMDHLVTSSFILSPFTKHLLAQPLANGASSFPRDAETFVKVLQSMVLKALLPVWTHPQLTDCSNDFISTVISIIRHVYSGVEVKNVNNTNSARITGPPLNETAISTIVEMGFSRSRAEEALRQVGSNSVELAMEWLFSHPEETQEDDELARALAMSLGNSESDTKEDDVNASGQQLEEEMVQLPPVDELLSTCVKLLQVKELLAFPVRDLLVLICTQSDGQYRSSVISFILDQVKDRNLTSDDGNSTMLSALFHVLALILHEDALAREIALKNGMVKIVSDLLTQWDSALVDKEEHQVPKWVTTAFLAIDRLLQVDQKLNSAIVEQLKRDDISSQQTSIIIDEDKQNRLQSALRSPTEKIEAEAQKRLIRIACHCVKNQLPSETMHAILQLCSTLTRTHSIAVCFLEAEGVNSLLNLPTSSLFPGFDNIAATIIRHVLEDPQTLQQAMESEIKHNLVAAANRHSNGRVTPRNFLLNLSSVISRDPMIFMQAARSVCQVEMVGERPYIVLLKDREKDKAKEKEKEKEKDKALEKDKSHSNEGKATLGNINTLAPGNVHGKLHDSYSKSAKVHRKSPQSFVTVIELLLDVMSSFVPPSKDDAVIDVPQDVPSSTDMDVDVAAIKGKGKAIATVPGANETSSQEASALLAKIVFILKLLTEILLMYSSSVHVLLRRDAEVSNCRGSHLKGSTGFCTGGIFHHILHKFIPYSRILKKEKKLDGDWRHKLATRASQFLVASCVRSTEARKRVFTDISCIFSDFVDSCNGSRPPTNDIQTYIDLLNDVLAARTPTGSYISPDASATFIDVGLVKSLTRTLEVLDLDHTDSPKLVTALVKALELVTKEHVNTAESSTGKSENSIKPPVQSQLARAENIVDISQSTEIVPQSNHDSVSADHVESFNDGQNFGRSEDVADDMEHDQDLDGGFAPATEDDYMQETSEDARGLENGMDTVGIRFEIQPHGQETLDEDEDEMSGDDVDEVDEDDEDDEDDEEHNDLGEDEVHHLPHPDTDQDDHDIDDDEFEEELLEEDDEDEEEDEDGVILRLEEGINGINVLDHIEVFGRDHSFSNETLHVMPVEVFGSRRQGRTTSIYSLLGRSGEGAAPSAIPF</sequence>
<evidence type="ECO:0000256" key="2">
    <source>
        <dbReference type="SAM" id="MobiDB-lite"/>
    </source>
</evidence>
<evidence type="ECO:0000259" key="3">
    <source>
        <dbReference type="PROSITE" id="PS50030"/>
    </source>
</evidence>